<dbReference type="AlphaFoldDB" id="A9D1U1"/>
<reference evidence="1 2" key="1">
    <citation type="submission" date="2007-10" db="EMBL/GenBank/DDBJ databases">
        <authorList>
            <person name="Yayanos A."/>
            <person name="Ferriera S."/>
            <person name="Johnson J."/>
            <person name="Kravitz S."/>
            <person name="Halpern A."/>
            <person name="Remington K."/>
            <person name="Beeson K."/>
            <person name="Tran B."/>
            <person name="Rogers Y.-H."/>
            <person name="Friedman R."/>
            <person name="Venter J.C."/>
        </authorList>
    </citation>
    <scope>NUCLEOTIDE SEQUENCE [LARGE SCALE GENOMIC DNA]</scope>
    <source>
        <strain evidence="1 2">KT99</strain>
    </source>
</reference>
<name>A9D1U1_9GAMM</name>
<dbReference type="Proteomes" id="UP000005839">
    <property type="component" value="Unassembled WGS sequence"/>
</dbReference>
<keyword evidence="2" id="KW-1185">Reference proteome</keyword>
<comment type="caution">
    <text evidence="1">The sequence shown here is derived from an EMBL/GenBank/DDBJ whole genome shotgun (WGS) entry which is preliminary data.</text>
</comment>
<accession>A9D1U1</accession>
<gene>
    <name evidence="1" type="ORF">KT99_03929</name>
</gene>
<evidence type="ECO:0000313" key="1">
    <source>
        <dbReference type="EMBL" id="EDQ01719.1"/>
    </source>
</evidence>
<dbReference type="EMBL" id="ABIC01000007">
    <property type="protein sequence ID" value="EDQ01719.1"/>
    <property type="molecule type" value="Genomic_DNA"/>
</dbReference>
<sequence>MEPVYLHYDNQSDNGLDVPKVQFHYLEMLKISAGPL</sequence>
<organism evidence="1 2">
    <name type="scientific">Shewanella benthica KT99</name>
    <dbReference type="NCBI Taxonomy" id="314608"/>
    <lineage>
        <taxon>Bacteria</taxon>
        <taxon>Pseudomonadati</taxon>
        <taxon>Pseudomonadota</taxon>
        <taxon>Gammaproteobacteria</taxon>
        <taxon>Alteromonadales</taxon>
        <taxon>Shewanellaceae</taxon>
        <taxon>Shewanella</taxon>
    </lineage>
</organism>
<proteinExistence type="predicted"/>
<evidence type="ECO:0000313" key="2">
    <source>
        <dbReference type="Proteomes" id="UP000005839"/>
    </source>
</evidence>
<protein>
    <submittedName>
        <fullName evidence="1">Uncharacterized protein</fullName>
    </submittedName>
</protein>